<keyword evidence="4" id="KW-1185">Reference proteome</keyword>
<dbReference type="Gene3D" id="3.30.530.20">
    <property type="match status" value="2"/>
</dbReference>
<dbReference type="RefSeq" id="WP_220303700.1">
    <property type="nucleotide sequence ID" value="NZ_CP080590.1"/>
</dbReference>
<dbReference type="InterPro" id="IPR023393">
    <property type="entry name" value="START-like_dom_sf"/>
</dbReference>
<dbReference type="SUPFAM" id="SSF55961">
    <property type="entry name" value="Bet v1-like"/>
    <property type="match status" value="1"/>
</dbReference>
<dbReference type="CDD" id="cd07814">
    <property type="entry name" value="SRPBCC_CalC_Aha1-like"/>
    <property type="match status" value="1"/>
</dbReference>
<gene>
    <name evidence="3" type="ORF">K1X15_11275</name>
</gene>
<proteinExistence type="inferred from homology"/>
<organism evidence="3 4">
    <name type="scientific">Devosia salina</name>
    <dbReference type="NCBI Taxonomy" id="2860336"/>
    <lineage>
        <taxon>Bacteria</taxon>
        <taxon>Pseudomonadati</taxon>
        <taxon>Pseudomonadota</taxon>
        <taxon>Alphaproteobacteria</taxon>
        <taxon>Hyphomicrobiales</taxon>
        <taxon>Devosiaceae</taxon>
        <taxon>Devosia</taxon>
    </lineage>
</organism>
<dbReference type="EMBL" id="CP080590">
    <property type="protein sequence ID" value="QYO75236.1"/>
    <property type="molecule type" value="Genomic_DNA"/>
</dbReference>
<dbReference type="InterPro" id="IPR013538">
    <property type="entry name" value="ASHA1/2-like_C"/>
</dbReference>
<feature type="domain" description="Activator of Hsp90 ATPase homologue 1/2-like C-terminal" evidence="2">
    <location>
        <begin position="14"/>
        <end position="36"/>
    </location>
</feature>
<dbReference type="Pfam" id="PF08327">
    <property type="entry name" value="AHSA1"/>
    <property type="match status" value="1"/>
</dbReference>
<accession>A0ABX8W963</accession>
<dbReference type="Proteomes" id="UP000825799">
    <property type="component" value="Chromosome"/>
</dbReference>
<comment type="similarity">
    <text evidence="1">Belongs to the AHA1 family.</text>
</comment>
<evidence type="ECO:0000259" key="2">
    <source>
        <dbReference type="Pfam" id="PF08327"/>
    </source>
</evidence>
<evidence type="ECO:0000313" key="4">
    <source>
        <dbReference type="Proteomes" id="UP000825799"/>
    </source>
</evidence>
<sequence>MSDEDEIVFETALDAPPEKVWRALTVPEYLERWLDRPANTEIDRVASDENRSLTYRWREAVPGAAGPEESFVTFELTRQADGGTWFRLTHRSAAAPVAANTNEPGPATLMRAA</sequence>
<reference evidence="3 4" key="1">
    <citation type="submission" date="2021-08" db="EMBL/GenBank/DDBJ databases">
        <title>Devosia salina sp. nov., isolated from the South China Sea sediment.</title>
        <authorList>
            <person name="Zhou Z."/>
        </authorList>
    </citation>
    <scope>NUCLEOTIDE SEQUENCE [LARGE SCALE GENOMIC DNA]</scope>
    <source>
        <strain evidence="3 4">SCS-3</strain>
    </source>
</reference>
<protein>
    <submittedName>
        <fullName evidence="3">SRPBCC domain-containing protein</fullName>
    </submittedName>
</protein>
<name>A0ABX8W963_9HYPH</name>
<evidence type="ECO:0000256" key="1">
    <source>
        <dbReference type="ARBA" id="ARBA00006817"/>
    </source>
</evidence>
<evidence type="ECO:0000313" key="3">
    <source>
        <dbReference type="EMBL" id="QYO75236.1"/>
    </source>
</evidence>